<dbReference type="GO" id="GO:0030246">
    <property type="term" value="F:carbohydrate binding"/>
    <property type="evidence" value="ECO:0007669"/>
    <property type="project" value="UniProtKB-KW"/>
</dbReference>
<feature type="region of interest" description="Disordered" evidence="5">
    <location>
        <begin position="1"/>
        <end position="29"/>
    </location>
</feature>
<dbReference type="SUPFAM" id="SSF56436">
    <property type="entry name" value="C-type lectin-like"/>
    <property type="match status" value="1"/>
</dbReference>
<dbReference type="OMA" id="CPALWIN"/>
<dbReference type="GeneID" id="114591961"/>
<name>A0A670IQ05_PODMU</name>
<keyword evidence="6" id="KW-0812">Transmembrane</keyword>
<dbReference type="Pfam" id="PF00059">
    <property type="entry name" value="Lectin_C"/>
    <property type="match status" value="1"/>
</dbReference>
<dbReference type="Proteomes" id="UP000472272">
    <property type="component" value="Chromosome 2"/>
</dbReference>
<dbReference type="PROSITE" id="PS50041">
    <property type="entry name" value="C_TYPE_LECTIN_2"/>
    <property type="match status" value="1"/>
</dbReference>
<protein>
    <submittedName>
        <fullName evidence="8">C-type lectin domain family 2 member B-like</fullName>
    </submittedName>
</protein>
<evidence type="ECO:0000256" key="6">
    <source>
        <dbReference type="SAM" id="Phobius"/>
    </source>
</evidence>
<evidence type="ECO:0000313" key="8">
    <source>
        <dbReference type="Ensembl" id="ENSPMRP00000014228.1"/>
    </source>
</evidence>
<gene>
    <name evidence="8" type="primary">LOC114591961</name>
</gene>
<dbReference type="Ensembl" id="ENSPMRT00000015200.1">
    <property type="protein sequence ID" value="ENSPMRP00000014228.1"/>
    <property type="gene ID" value="ENSPMRG00000009490.1"/>
</dbReference>
<reference evidence="8 9" key="1">
    <citation type="journal article" date="2019" name="Proc. Natl. Acad. Sci. U.S.A.">
        <title>Regulatory changes in pterin and carotenoid genes underlie balanced color polymorphisms in the wall lizard.</title>
        <authorList>
            <person name="Andrade P."/>
            <person name="Pinho C."/>
            <person name="Perez I de Lanuza G."/>
            <person name="Afonso S."/>
            <person name="Brejcha J."/>
            <person name="Rubin C.J."/>
            <person name="Wallerman O."/>
            <person name="Pereira P."/>
            <person name="Sabatino S.J."/>
            <person name="Bellati A."/>
            <person name="Pellitteri-Rosa D."/>
            <person name="Bosakova Z."/>
            <person name="Bunikis I."/>
            <person name="Carretero M.A."/>
            <person name="Feiner N."/>
            <person name="Marsik P."/>
            <person name="Pauperio F."/>
            <person name="Salvi D."/>
            <person name="Soler L."/>
            <person name="While G.M."/>
            <person name="Uller T."/>
            <person name="Font E."/>
            <person name="Andersson L."/>
            <person name="Carneiro M."/>
        </authorList>
    </citation>
    <scope>NUCLEOTIDE SEQUENCE</scope>
</reference>
<feature type="domain" description="C-type lectin" evidence="7">
    <location>
        <begin position="79"/>
        <end position="181"/>
    </location>
</feature>
<dbReference type="InterPro" id="IPR016186">
    <property type="entry name" value="C-type_lectin-like/link_sf"/>
</dbReference>
<dbReference type="Gene3D" id="3.10.100.10">
    <property type="entry name" value="Mannose-Binding Protein A, subunit A"/>
    <property type="match status" value="1"/>
</dbReference>
<dbReference type="GeneTree" id="ENSGT00940000162705"/>
<dbReference type="KEGG" id="pmua:114591961"/>
<dbReference type="InterPro" id="IPR016187">
    <property type="entry name" value="CTDL_fold"/>
</dbReference>
<organism evidence="8 9">
    <name type="scientific">Podarcis muralis</name>
    <name type="common">Wall lizard</name>
    <name type="synonym">Lacerta muralis</name>
    <dbReference type="NCBI Taxonomy" id="64176"/>
    <lineage>
        <taxon>Eukaryota</taxon>
        <taxon>Metazoa</taxon>
        <taxon>Chordata</taxon>
        <taxon>Craniata</taxon>
        <taxon>Vertebrata</taxon>
        <taxon>Euteleostomi</taxon>
        <taxon>Lepidosauria</taxon>
        <taxon>Squamata</taxon>
        <taxon>Bifurcata</taxon>
        <taxon>Unidentata</taxon>
        <taxon>Episquamata</taxon>
        <taxon>Laterata</taxon>
        <taxon>Lacertibaenia</taxon>
        <taxon>Lacertidae</taxon>
        <taxon>Podarcis</taxon>
    </lineage>
</organism>
<reference evidence="8" key="2">
    <citation type="submission" date="2025-08" db="UniProtKB">
        <authorList>
            <consortium name="Ensembl"/>
        </authorList>
    </citation>
    <scope>IDENTIFICATION</scope>
</reference>
<evidence type="ECO:0000256" key="2">
    <source>
        <dbReference type="ARBA" id="ARBA00004613"/>
    </source>
</evidence>
<evidence type="ECO:0000256" key="4">
    <source>
        <dbReference type="ARBA" id="ARBA00022734"/>
    </source>
</evidence>
<dbReference type="PANTHER" id="PTHR45710">
    <property type="entry name" value="C-TYPE LECTIN DOMAIN-CONTAINING PROTEIN 180"/>
    <property type="match status" value="1"/>
</dbReference>
<feature type="compositionally biased region" description="Polar residues" evidence="5">
    <location>
        <begin position="1"/>
        <end position="10"/>
    </location>
</feature>
<evidence type="ECO:0000256" key="1">
    <source>
        <dbReference type="ARBA" id="ARBA00004401"/>
    </source>
</evidence>
<dbReference type="OrthoDB" id="8935730at2759"/>
<reference evidence="8" key="3">
    <citation type="submission" date="2025-09" db="UniProtKB">
        <authorList>
            <consortium name="Ensembl"/>
        </authorList>
    </citation>
    <scope>IDENTIFICATION</scope>
</reference>
<dbReference type="GO" id="GO:0005576">
    <property type="term" value="C:extracellular region"/>
    <property type="evidence" value="ECO:0007669"/>
    <property type="project" value="UniProtKB-SubCell"/>
</dbReference>
<keyword evidence="9" id="KW-1185">Reference proteome</keyword>
<comment type="subcellular location">
    <subcellularLocation>
        <location evidence="1">Cell membrane</location>
        <topology evidence="1">Single-pass type II membrane protein</topology>
    </subcellularLocation>
    <subcellularLocation>
        <location evidence="2">Secreted</location>
    </subcellularLocation>
</comment>
<dbReference type="InterPro" id="IPR033992">
    <property type="entry name" value="NKR-like_CTLD"/>
</dbReference>
<dbReference type="AlphaFoldDB" id="A0A670IQ05"/>
<keyword evidence="6" id="KW-1133">Transmembrane helix</keyword>
<evidence type="ECO:0000259" key="7">
    <source>
        <dbReference type="PROSITE" id="PS50041"/>
    </source>
</evidence>
<evidence type="ECO:0000256" key="5">
    <source>
        <dbReference type="SAM" id="MobiDB-lite"/>
    </source>
</evidence>
<keyword evidence="4" id="KW-0430">Lectin</keyword>
<keyword evidence="6" id="KW-0472">Membrane</keyword>
<dbReference type="PANTHER" id="PTHR45710:SF26">
    <property type="entry name" value="RH26557P"/>
    <property type="match status" value="1"/>
</dbReference>
<feature type="transmembrane region" description="Helical" evidence="6">
    <location>
        <begin position="39"/>
        <end position="56"/>
    </location>
</feature>
<evidence type="ECO:0000313" key="9">
    <source>
        <dbReference type="Proteomes" id="UP000472272"/>
    </source>
</evidence>
<sequence>MDDGQPQRNVLRQRRNHPEARANEGPAMQENQQCVNQRTIIIAVIISILLIVWWAAQYTNQPYCEVSSVRACPALWINYEGKCYFFSEEKGDWASSQIFCDSHNSVLAVIDSEQEKAFILRYIRDTGHWIGLRKDSGQTWKWGNGQEFKNTLELKEDGECAFLSTDIAVSDCQVARNWICSQPDTYTRSRS</sequence>
<dbReference type="CDD" id="cd03593">
    <property type="entry name" value="CLECT_NK_receptors_like"/>
    <property type="match status" value="1"/>
</dbReference>
<dbReference type="InterPro" id="IPR050828">
    <property type="entry name" value="C-type_lectin/matrix_domain"/>
</dbReference>
<proteinExistence type="predicted"/>
<dbReference type="SMART" id="SM00034">
    <property type="entry name" value="CLECT"/>
    <property type="match status" value="1"/>
</dbReference>
<keyword evidence="3" id="KW-0964">Secreted</keyword>
<dbReference type="GO" id="GO:0005886">
    <property type="term" value="C:plasma membrane"/>
    <property type="evidence" value="ECO:0007669"/>
    <property type="project" value="UniProtKB-SubCell"/>
</dbReference>
<evidence type="ECO:0000256" key="3">
    <source>
        <dbReference type="ARBA" id="ARBA00022525"/>
    </source>
</evidence>
<accession>A0A670IQ05</accession>
<dbReference type="RefSeq" id="XP_028575578.1">
    <property type="nucleotide sequence ID" value="XM_028719745.1"/>
</dbReference>
<dbReference type="InterPro" id="IPR001304">
    <property type="entry name" value="C-type_lectin-like"/>
</dbReference>